<dbReference type="InterPro" id="IPR035093">
    <property type="entry name" value="RelE/ParE_toxin_dom_sf"/>
</dbReference>
<accession>A0ABQ6YDZ9</accession>
<dbReference type="SUPFAM" id="SSF143011">
    <property type="entry name" value="RelE-like"/>
    <property type="match status" value="1"/>
</dbReference>
<comment type="caution">
    <text evidence="1">The sequence shown here is derived from an EMBL/GenBank/DDBJ whole genome shotgun (WGS) entry which is preliminary data.</text>
</comment>
<dbReference type="Gene3D" id="3.30.2310.20">
    <property type="entry name" value="RelE-like"/>
    <property type="match status" value="1"/>
</dbReference>
<evidence type="ECO:0000313" key="2">
    <source>
        <dbReference type="Proteomes" id="UP000771797"/>
    </source>
</evidence>
<reference evidence="1 2" key="1">
    <citation type="submission" date="2012-09" db="EMBL/GenBank/DDBJ databases">
        <title>Genome Sequence of alkane-degrading Bacterium Alcanivorax sp. 6-D-6.</title>
        <authorList>
            <person name="Lai Q."/>
            <person name="Shao Z."/>
        </authorList>
    </citation>
    <scope>NUCLEOTIDE SEQUENCE [LARGE SCALE GENOMIC DNA]</scope>
    <source>
        <strain evidence="1 2">6-D-6</strain>
    </source>
</reference>
<evidence type="ECO:0000313" key="1">
    <source>
        <dbReference type="EMBL" id="KAF0808564.1"/>
    </source>
</evidence>
<proteinExistence type="predicted"/>
<dbReference type="RefSeq" id="WP_159659708.1">
    <property type="nucleotide sequence ID" value="NZ_AQPF01000001.1"/>
</dbReference>
<dbReference type="InterPro" id="IPR007711">
    <property type="entry name" value="HigB-1"/>
</dbReference>
<dbReference type="Proteomes" id="UP000771797">
    <property type="component" value="Unassembled WGS sequence"/>
</dbReference>
<name>A0ABQ6YDZ9_9GAMM</name>
<protein>
    <submittedName>
        <fullName evidence="1">Plasmid maintenance system killer protein</fullName>
    </submittedName>
</protein>
<sequence>MIKSFRHKGLQRFFSTGSTAGVQATHAKRLRMQLAALDTATVIEDMDIPGFSLHPLKGKAKGRWSIRISGNWRLTFEFKDGNAYVLNYEDYH</sequence>
<dbReference type="EMBL" id="AQPF01000001">
    <property type="protein sequence ID" value="KAF0808564.1"/>
    <property type="molecule type" value="Genomic_DNA"/>
</dbReference>
<dbReference type="PANTHER" id="PTHR40266:SF2">
    <property type="entry name" value="TOXIN HIGB-1"/>
    <property type="match status" value="1"/>
</dbReference>
<dbReference type="Pfam" id="PF05015">
    <property type="entry name" value="HigB-like_toxin"/>
    <property type="match status" value="1"/>
</dbReference>
<gene>
    <name evidence="1" type="ORF">A6D6_00273</name>
</gene>
<dbReference type="PANTHER" id="PTHR40266">
    <property type="entry name" value="TOXIN HIGB-1"/>
    <property type="match status" value="1"/>
</dbReference>
<keyword evidence="2" id="KW-1185">Reference proteome</keyword>
<organism evidence="1 2">
    <name type="scientific">Alcanivorax xiamenensis</name>
    <dbReference type="NCBI Taxonomy" id="1177156"/>
    <lineage>
        <taxon>Bacteria</taxon>
        <taxon>Pseudomonadati</taxon>
        <taxon>Pseudomonadota</taxon>
        <taxon>Gammaproteobacteria</taxon>
        <taxon>Oceanospirillales</taxon>
        <taxon>Alcanivoracaceae</taxon>
        <taxon>Alcanivorax</taxon>
    </lineage>
</organism>